<feature type="region of interest" description="Disordered" evidence="1">
    <location>
        <begin position="821"/>
        <end position="860"/>
    </location>
</feature>
<dbReference type="EMBL" id="MN739040">
    <property type="protein sequence ID" value="QHS85140.1"/>
    <property type="molecule type" value="Genomic_DNA"/>
</dbReference>
<protein>
    <submittedName>
        <fullName evidence="2">Uncharacterized protein</fullName>
    </submittedName>
</protein>
<feature type="region of interest" description="Disordered" evidence="1">
    <location>
        <begin position="175"/>
        <end position="211"/>
    </location>
</feature>
<feature type="compositionally biased region" description="Basic residues" evidence="1">
    <location>
        <begin position="821"/>
        <end position="852"/>
    </location>
</feature>
<proteinExistence type="predicted"/>
<accession>A0A6C0AZB1</accession>
<name>A0A6C0AZB1_9ZZZZ</name>
<organism evidence="2">
    <name type="scientific">viral metagenome</name>
    <dbReference type="NCBI Taxonomy" id="1070528"/>
    <lineage>
        <taxon>unclassified sequences</taxon>
        <taxon>metagenomes</taxon>
        <taxon>organismal metagenomes</taxon>
    </lineage>
</organism>
<evidence type="ECO:0000313" key="2">
    <source>
        <dbReference type="EMBL" id="QHS85140.1"/>
    </source>
</evidence>
<feature type="compositionally biased region" description="Low complexity" evidence="1">
    <location>
        <begin position="175"/>
        <end position="194"/>
    </location>
</feature>
<reference evidence="2" key="1">
    <citation type="journal article" date="2020" name="Nature">
        <title>Giant virus diversity and host interactions through global metagenomics.</title>
        <authorList>
            <person name="Schulz F."/>
            <person name="Roux S."/>
            <person name="Paez-Espino D."/>
            <person name="Jungbluth S."/>
            <person name="Walsh D.A."/>
            <person name="Denef V.J."/>
            <person name="McMahon K.D."/>
            <person name="Konstantinidis K.T."/>
            <person name="Eloe-Fadrosh E.A."/>
            <person name="Kyrpides N.C."/>
            <person name="Woyke T."/>
        </authorList>
    </citation>
    <scope>NUCLEOTIDE SEQUENCE</scope>
    <source>
        <strain evidence="2">GVMAG-M-3300009182-67</strain>
    </source>
</reference>
<sequence>MGDDVSELRKELAAAMALLKKQKVSSKGSPAVPKGPRPYETCGWRDVTPLQDYANNPALARKFLAKILDESGFLDNYKMVPMLNECVMSYPATKGTDSGEWFGVYLQDSDGNKSWITEDSNGNPVRQNYVYYFKTVKGDDGEYEIDQTTHRFSMPPQLVGLKPCALGPKGTCIVPPKETTPKKAASAAASPAAETPKKAKKVAAPSSSQEGAAPVVQIPAAELAGAVEALNLGTEEETVKGSVTQEDLAKLDEKTLLKWMAEHMYFEDVAGCLRSSKLSKDEADRIVKLMQEGKEAVVDETSAAVNAASFMPSDEVRKMFKAITKQELVAEIKRISNMNDQKQAIVQLCQRAGLNYTLDTSSKIPKIIGPDGKNVRPDSALDDCARAEAREAHVKLGEQVERATNRARKMIAGKYPAYVPPAPSGSGEPPAATSLTESQTKFVAEFIDDLLDLIKNDEYDDFVAAINNTGIVIELREDGIYRNNVYIEIDSEEMDDLIDEAALAYIKKFNVAFGKSRISTFGMTKKRRRVKGCKRMPKGHKKPFKVSKIRSNFKCAAKKCKKSANYRKCMTTSLRRIYRKNGMGDGTCGNTRQVVPAFGKKKNLFIQAANARSRRKGTVGTFGRWCRRNHLDTNGKVSLRCINKAKKSGNTKLIRRAVYAQNIKAYAGAKKKRRVSIGRRTRPRLCKRLKKRSCRSNPQCRWSGRRKGQKVKPRCVRRRKVYEGPALPPKRYSTSFGRIKKKKSRSIPNNKKLGPRLKGYSGKEPKLSVFVRINGKMYEPRVSKSTKKGYLKATIKGKKYHFKPKGPEKYVTLTPMKATRRRASFRKRKSPRNRSQKYIYRKRSTHPKRKSPRVSATSVSVGTVKKGVDGNQWKVKTTKNGVKRWVKI</sequence>
<evidence type="ECO:0000256" key="1">
    <source>
        <dbReference type="SAM" id="MobiDB-lite"/>
    </source>
</evidence>
<feature type="region of interest" description="Disordered" evidence="1">
    <location>
        <begin position="726"/>
        <end position="760"/>
    </location>
</feature>
<dbReference type="AlphaFoldDB" id="A0A6C0AZB1"/>